<reference evidence="1 2" key="1">
    <citation type="submission" date="2020-02" db="EMBL/GenBank/DDBJ databases">
        <authorList>
            <person name="Ma Q."/>
            <person name="Huang Y."/>
            <person name="Song X."/>
            <person name="Pei D."/>
        </authorList>
    </citation>
    <scope>NUCLEOTIDE SEQUENCE [LARGE SCALE GENOMIC DNA]</scope>
    <source>
        <strain evidence="1">Sxm20200214</strain>
        <tissue evidence="1">Leaf</tissue>
    </source>
</reference>
<protein>
    <submittedName>
        <fullName evidence="1">Uncharacterized protein</fullName>
    </submittedName>
</protein>
<dbReference type="EMBL" id="JAAMPC010000013">
    <property type="protein sequence ID" value="KAG2268734.1"/>
    <property type="molecule type" value="Genomic_DNA"/>
</dbReference>
<keyword evidence="2" id="KW-1185">Reference proteome</keyword>
<organism evidence="1 2">
    <name type="scientific">Brassica carinata</name>
    <name type="common">Ethiopian mustard</name>
    <name type="synonym">Abyssinian cabbage</name>
    <dbReference type="NCBI Taxonomy" id="52824"/>
    <lineage>
        <taxon>Eukaryota</taxon>
        <taxon>Viridiplantae</taxon>
        <taxon>Streptophyta</taxon>
        <taxon>Embryophyta</taxon>
        <taxon>Tracheophyta</taxon>
        <taxon>Spermatophyta</taxon>
        <taxon>Magnoliopsida</taxon>
        <taxon>eudicotyledons</taxon>
        <taxon>Gunneridae</taxon>
        <taxon>Pentapetalae</taxon>
        <taxon>rosids</taxon>
        <taxon>malvids</taxon>
        <taxon>Brassicales</taxon>
        <taxon>Brassicaceae</taxon>
        <taxon>Brassiceae</taxon>
        <taxon>Brassica</taxon>
    </lineage>
</organism>
<evidence type="ECO:0000313" key="1">
    <source>
        <dbReference type="EMBL" id="KAG2268734.1"/>
    </source>
</evidence>
<dbReference type="Proteomes" id="UP000886595">
    <property type="component" value="Unassembled WGS sequence"/>
</dbReference>
<dbReference type="AlphaFoldDB" id="A0A8X7QJH9"/>
<gene>
    <name evidence="1" type="ORF">Bca52824_063289</name>
</gene>
<proteinExistence type="predicted"/>
<name>A0A8X7QJH9_BRACI</name>
<accession>A0A8X7QJH9</accession>
<evidence type="ECO:0000313" key="2">
    <source>
        <dbReference type="Proteomes" id="UP000886595"/>
    </source>
</evidence>
<comment type="caution">
    <text evidence="1">The sequence shown here is derived from an EMBL/GenBank/DDBJ whole genome shotgun (WGS) entry which is preliminary data.</text>
</comment>
<sequence length="82" mass="8982">MKDAAIDSGCLWPRNKSSLHARNDSTVFMAGLRCHIRRLYLNSADEFRTREIAVPVGAKIHGSGAAEETAVVRTETVWPSGV</sequence>